<gene>
    <name evidence="7" type="ORF">GIY23_01995</name>
</gene>
<dbReference type="RefSeq" id="WP_154075099.1">
    <property type="nucleotide sequence ID" value="NZ_CP045929.1"/>
</dbReference>
<keyword evidence="5 6" id="KW-0472">Membrane</keyword>
<evidence type="ECO:0000256" key="6">
    <source>
        <dbReference type="SAM" id="Phobius"/>
    </source>
</evidence>
<evidence type="ECO:0000256" key="1">
    <source>
        <dbReference type="ARBA" id="ARBA00004141"/>
    </source>
</evidence>
<name>A0A5Q3Q3T8_9PSEU</name>
<dbReference type="Proteomes" id="UP000371041">
    <property type="component" value="Chromosome"/>
</dbReference>
<dbReference type="EMBL" id="CP045929">
    <property type="protein sequence ID" value="QGK68490.1"/>
    <property type="molecule type" value="Genomic_DNA"/>
</dbReference>
<dbReference type="Pfam" id="PF03073">
    <property type="entry name" value="TspO_MBR"/>
    <property type="match status" value="1"/>
</dbReference>
<protein>
    <submittedName>
        <fullName evidence="7">Tryptophan-rich sensory protein</fullName>
    </submittedName>
</protein>
<accession>A0A5Q3Q3T8</accession>
<evidence type="ECO:0000256" key="4">
    <source>
        <dbReference type="ARBA" id="ARBA00022989"/>
    </source>
</evidence>
<dbReference type="InterPro" id="IPR038330">
    <property type="entry name" value="TspO/MBR-related_sf"/>
</dbReference>
<organism evidence="7 8">
    <name type="scientific">Allosaccharopolyspora coralli</name>
    <dbReference type="NCBI Taxonomy" id="2665642"/>
    <lineage>
        <taxon>Bacteria</taxon>
        <taxon>Bacillati</taxon>
        <taxon>Actinomycetota</taxon>
        <taxon>Actinomycetes</taxon>
        <taxon>Pseudonocardiales</taxon>
        <taxon>Pseudonocardiaceae</taxon>
        <taxon>Allosaccharopolyspora</taxon>
    </lineage>
</organism>
<dbReference type="GO" id="GO:0033013">
    <property type="term" value="P:tetrapyrrole metabolic process"/>
    <property type="evidence" value="ECO:0007669"/>
    <property type="project" value="UniProtKB-ARBA"/>
</dbReference>
<evidence type="ECO:0000313" key="7">
    <source>
        <dbReference type="EMBL" id="QGK68490.1"/>
    </source>
</evidence>
<dbReference type="PANTHER" id="PTHR10057">
    <property type="entry name" value="PERIPHERAL-TYPE BENZODIAZEPINE RECEPTOR"/>
    <property type="match status" value="1"/>
</dbReference>
<sequence>MATLIGVRTWPHVVGVWLGFLAVVAVIAVVGSLASVTASESYTELTLPSWAPPSWVFGPVWTVLYVLIATAGWQLWRSAGQWRTVQTELSLYAVGPVLNAVWTPLFFGAGAPVAALVDIVLLVVVVAATIVVFARRDGVAALLLVPYWAWTAFATALNAAIVVLN</sequence>
<evidence type="ECO:0000256" key="2">
    <source>
        <dbReference type="ARBA" id="ARBA00007524"/>
    </source>
</evidence>
<evidence type="ECO:0000256" key="5">
    <source>
        <dbReference type="ARBA" id="ARBA00023136"/>
    </source>
</evidence>
<keyword evidence="8" id="KW-1185">Reference proteome</keyword>
<keyword evidence="4 6" id="KW-1133">Transmembrane helix</keyword>
<proteinExistence type="inferred from homology"/>
<feature type="transmembrane region" description="Helical" evidence="6">
    <location>
        <begin position="12"/>
        <end position="36"/>
    </location>
</feature>
<dbReference type="PIRSF" id="PIRSF005859">
    <property type="entry name" value="PBR"/>
    <property type="match status" value="1"/>
</dbReference>
<dbReference type="PANTHER" id="PTHR10057:SF0">
    <property type="entry name" value="TRANSLOCATOR PROTEIN"/>
    <property type="match status" value="1"/>
</dbReference>
<dbReference type="FunFam" id="1.20.1260.100:FF:000001">
    <property type="entry name" value="translocator protein 2"/>
    <property type="match status" value="1"/>
</dbReference>
<dbReference type="Gene3D" id="1.20.1260.100">
    <property type="entry name" value="TspO/MBR protein"/>
    <property type="match status" value="1"/>
</dbReference>
<evidence type="ECO:0000256" key="3">
    <source>
        <dbReference type="ARBA" id="ARBA00022692"/>
    </source>
</evidence>
<dbReference type="InterPro" id="IPR004307">
    <property type="entry name" value="TspO_MBR"/>
</dbReference>
<feature type="transmembrane region" description="Helical" evidence="6">
    <location>
        <begin position="89"/>
        <end position="107"/>
    </location>
</feature>
<evidence type="ECO:0000313" key="8">
    <source>
        <dbReference type="Proteomes" id="UP000371041"/>
    </source>
</evidence>
<reference evidence="8" key="1">
    <citation type="submission" date="2019-11" db="EMBL/GenBank/DDBJ databases">
        <title>The complete genome sequence of Saccharopolyspora sp. E2A.</title>
        <authorList>
            <person name="Zhang G."/>
        </authorList>
    </citation>
    <scope>NUCLEOTIDE SEQUENCE [LARGE SCALE GENOMIC DNA]</scope>
    <source>
        <strain evidence="8">E2A</strain>
    </source>
</reference>
<comment type="similarity">
    <text evidence="2">Belongs to the TspO/BZRP family.</text>
</comment>
<dbReference type="AlphaFoldDB" id="A0A5Q3Q3T8"/>
<dbReference type="CDD" id="cd15904">
    <property type="entry name" value="TSPO_MBR"/>
    <property type="match status" value="1"/>
</dbReference>
<dbReference type="KEGG" id="sace:GIY23_01995"/>
<comment type="subcellular location">
    <subcellularLocation>
        <location evidence="1">Membrane</location>
        <topology evidence="1">Multi-pass membrane protein</topology>
    </subcellularLocation>
</comment>
<feature type="transmembrane region" description="Helical" evidence="6">
    <location>
        <begin position="113"/>
        <end position="134"/>
    </location>
</feature>
<feature type="transmembrane region" description="Helical" evidence="6">
    <location>
        <begin position="141"/>
        <end position="164"/>
    </location>
</feature>
<dbReference type="GO" id="GO:0016020">
    <property type="term" value="C:membrane"/>
    <property type="evidence" value="ECO:0007669"/>
    <property type="project" value="UniProtKB-SubCell"/>
</dbReference>
<feature type="transmembrane region" description="Helical" evidence="6">
    <location>
        <begin position="56"/>
        <end position="77"/>
    </location>
</feature>
<keyword evidence="3 6" id="KW-0812">Transmembrane</keyword>